<feature type="domain" description="Thioredoxin" evidence="7">
    <location>
        <begin position="1"/>
        <end position="108"/>
    </location>
</feature>
<dbReference type="PANTHER" id="PTHR45663">
    <property type="entry name" value="GEO12009P1"/>
    <property type="match status" value="1"/>
</dbReference>
<dbReference type="GO" id="GO:0015035">
    <property type="term" value="F:protein-disulfide reductase activity"/>
    <property type="evidence" value="ECO:0007669"/>
    <property type="project" value="InterPro"/>
</dbReference>
<dbReference type="Pfam" id="PF00085">
    <property type="entry name" value="Thioredoxin"/>
    <property type="match status" value="1"/>
</dbReference>
<evidence type="ECO:0000256" key="1">
    <source>
        <dbReference type="ARBA" id="ARBA00008987"/>
    </source>
</evidence>
<comment type="caution">
    <text evidence="8">The sequence shown here is derived from an EMBL/GenBank/DDBJ whole genome shotgun (WGS) entry which is preliminary data.</text>
</comment>
<keyword evidence="5" id="KW-0676">Redox-active center</keyword>
<dbReference type="RefSeq" id="WP_164260612.1">
    <property type="nucleotide sequence ID" value="NZ_JAAGMK010000946.1"/>
</dbReference>
<dbReference type="InterPro" id="IPR013766">
    <property type="entry name" value="Thioredoxin_domain"/>
</dbReference>
<protein>
    <recommendedName>
        <fullName evidence="6">Thioredoxin</fullName>
    </recommendedName>
</protein>
<evidence type="ECO:0000256" key="4">
    <source>
        <dbReference type="ARBA" id="ARBA00023157"/>
    </source>
</evidence>
<dbReference type="AlphaFoldDB" id="A0A6G3T225"/>
<organism evidence="8">
    <name type="scientific">Streptomyces anulatus</name>
    <name type="common">Streptomyces chrysomallus</name>
    <dbReference type="NCBI Taxonomy" id="1892"/>
    <lineage>
        <taxon>Bacteria</taxon>
        <taxon>Bacillati</taxon>
        <taxon>Actinomycetota</taxon>
        <taxon>Actinomycetes</taxon>
        <taxon>Kitasatosporales</taxon>
        <taxon>Streptomycetaceae</taxon>
        <taxon>Streptomyces</taxon>
    </lineage>
</organism>
<dbReference type="Gene3D" id="3.40.30.10">
    <property type="entry name" value="Glutaredoxin"/>
    <property type="match status" value="1"/>
</dbReference>
<dbReference type="PROSITE" id="PS51352">
    <property type="entry name" value="THIOREDOXIN_2"/>
    <property type="match status" value="1"/>
</dbReference>
<gene>
    <name evidence="8" type="ORF">G3I43_33450</name>
</gene>
<reference evidence="8" key="1">
    <citation type="submission" date="2020-01" db="EMBL/GenBank/DDBJ databases">
        <title>Insect and environment-associated Actinomycetes.</title>
        <authorList>
            <person name="Currrie C."/>
            <person name="Chevrette M."/>
            <person name="Carlson C."/>
            <person name="Stubbendieck R."/>
            <person name="Wendt-Pienkowski E."/>
        </authorList>
    </citation>
    <scope>NUCLEOTIDE SEQUENCE</scope>
    <source>
        <strain evidence="8">SID505</strain>
    </source>
</reference>
<dbReference type="InterPro" id="IPR036249">
    <property type="entry name" value="Thioredoxin-like_sf"/>
</dbReference>
<dbReference type="EMBL" id="JAAGMK010000946">
    <property type="protein sequence ID" value="NEB89032.1"/>
    <property type="molecule type" value="Genomic_DNA"/>
</dbReference>
<evidence type="ECO:0000256" key="6">
    <source>
        <dbReference type="PIRNR" id="PIRNR000077"/>
    </source>
</evidence>
<accession>A0A6G3T225</accession>
<sequence>MAGKTVELSDDTFQAAVLKSALPVLVHFSAEWAGPSKMMVPVLEDLAADYNGRLTIGDLDIDRNPATHPNYDVPAVPTFLLFRDGAVVAQKVGPMSKGQMVEFLDARL</sequence>
<dbReference type="PIRSF" id="PIRSF000077">
    <property type="entry name" value="Thioredoxin"/>
    <property type="match status" value="1"/>
</dbReference>
<evidence type="ECO:0000256" key="2">
    <source>
        <dbReference type="ARBA" id="ARBA00022448"/>
    </source>
</evidence>
<dbReference type="CDD" id="cd02947">
    <property type="entry name" value="TRX_family"/>
    <property type="match status" value="1"/>
</dbReference>
<dbReference type="InterPro" id="IPR005746">
    <property type="entry name" value="Thioredoxin"/>
</dbReference>
<dbReference type="GO" id="GO:0005829">
    <property type="term" value="C:cytosol"/>
    <property type="evidence" value="ECO:0007669"/>
    <property type="project" value="TreeGrafter"/>
</dbReference>
<evidence type="ECO:0000256" key="5">
    <source>
        <dbReference type="ARBA" id="ARBA00023284"/>
    </source>
</evidence>
<dbReference type="SUPFAM" id="SSF52833">
    <property type="entry name" value="Thioredoxin-like"/>
    <property type="match status" value="1"/>
</dbReference>
<dbReference type="FunFam" id="3.40.30.10:FF:000001">
    <property type="entry name" value="Thioredoxin"/>
    <property type="match status" value="1"/>
</dbReference>
<evidence type="ECO:0000259" key="7">
    <source>
        <dbReference type="PROSITE" id="PS51352"/>
    </source>
</evidence>
<proteinExistence type="inferred from homology"/>
<keyword evidence="3" id="KW-0249">Electron transport</keyword>
<keyword evidence="2" id="KW-0813">Transport</keyword>
<comment type="similarity">
    <text evidence="1 6">Belongs to the thioredoxin family.</text>
</comment>
<dbReference type="PANTHER" id="PTHR45663:SF11">
    <property type="entry name" value="GEO12009P1"/>
    <property type="match status" value="1"/>
</dbReference>
<dbReference type="GO" id="GO:0045454">
    <property type="term" value="P:cell redox homeostasis"/>
    <property type="evidence" value="ECO:0007669"/>
    <property type="project" value="TreeGrafter"/>
</dbReference>
<evidence type="ECO:0000256" key="3">
    <source>
        <dbReference type="ARBA" id="ARBA00022982"/>
    </source>
</evidence>
<name>A0A6G3T225_STRAQ</name>
<evidence type="ECO:0000313" key="8">
    <source>
        <dbReference type="EMBL" id="NEB89032.1"/>
    </source>
</evidence>
<keyword evidence="4" id="KW-1015">Disulfide bond</keyword>